<dbReference type="Proteomes" id="UP000071641">
    <property type="component" value="Unassembled WGS sequence"/>
</dbReference>
<dbReference type="STRING" id="1796497.GCE9029_01218"/>
<organism evidence="1 2">
    <name type="scientific">Grimontia celer</name>
    <dbReference type="NCBI Taxonomy" id="1796497"/>
    <lineage>
        <taxon>Bacteria</taxon>
        <taxon>Pseudomonadati</taxon>
        <taxon>Pseudomonadota</taxon>
        <taxon>Gammaproteobacteria</taxon>
        <taxon>Vibrionales</taxon>
        <taxon>Vibrionaceae</taxon>
        <taxon>Grimontia</taxon>
    </lineage>
</organism>
<gene>
    <name evidence="1" type="ORF">GCE9029_01218</name>
</gene>
<name>A0A128EWV3_9GAMM</name>
<dbReference type="EMBL" id="FIZX01000001">
    <property type="protein sequence ID" value="CZF79037.1"/>
    <property type="molecule type" value="Genomic_DNA"/>
</dbReference>
<reference evidence="2" key="1">
    <citation type="submission" date="2016-02" db="EMBL/GenBank/DDBJ databases">
        <authorList>
            <person name="Rodrigo-Torres Lidia"/>
            <person name="Arahal R.David."/>
        </authorList>
    </citation>
    <scope>NUCLEOTIDE SEQUENCE [LARGE SCALE GENOMIC DNA]</scope>
    <source>
        <strain evidence="2">CECT 9029</strain>
    </source>
</reference>
<dbReference type="AlphaFoldDB" id="A0A128EWV3"/>
<evidence type="ECO:0000313" key="1">
    <source>
        <dbReference type="EMBL" id="CZF79037.1"/>
    </source>
</evidence>
<proteinExistence type="predicted"/>
<keyword evidence="2" id="KW-1185">Reference proteome</keyword>
<protein>
    <recommendedName>
        <fullName evidence="3">SatD family (SatD)</fullName>
    </recommendedName>
</protein>
<evidence type="ECO:0008006" key="3">
    <source>
        <dbReference type="Google" id="ProtNLM"/>
    </source>
</evidence>
<dbReference type="RefSeq" id="WP_062661709.1">
    <property type="nucleotide sequence ID" value="NZ_FIZX01000001.1"/>
</dbReference>
<accession>A0A128EWV3</accession>
<sequence>MSISTAGVITGDLVGSTEMEEALRRQCIEAIEQCFSHFGETAQGEIYRGDAFQIYTVEPASLMEIAIRLRLSLIALGQDARLSLSVAGATERQLPVRMANNSEAFTLSGRNLDAMKSARLAFSSDSEPFSSDVRIVVSFLDDHLSQLTSKMAQALLLWLDNPSRQHAELADKFGISRSAFTRIINRANYGRIEETLRWYADRLVRYQRN</sequence>
<evidence type="ECO:0000313" key="2">
    <source>
        <dbReference type="Proteomes" id="UP000071641"/>
    </source>
</evidence>